<dbReference type="Proteomes" id="UP001597233">
    <property type="component" value="Unassembled WGS sequence"/>
</dbReference>
<gene>
    <name evidence="2" type="ORF">ACFSC9_08260</name>
</gene>
<dbReference type="SUPFAM" id="SSF56672">
    <property type="entry name" value="DNA/RNA polymerases"/>
    <property type="match status" value="1"/>
</dbReference>
<dbReference type="EMBL" id="JBHUEH010000011">
    <property type="protein sequence ID" value="MFD1885520.1"/>
    <property type="molecule type" value="Genomic_DNA"/>
</dbReference>
<dbReference type="InterPro" id="IPR043502">
    <property type="entry name" value="DNA/RNA_pol_sf"/>
</dbReference>
<sequence length="453" mass="53613">MTAIICLLSSLKLMNNKHKIKYPLKPFPHFDSQLKITTQVQKNLQDPHYIKSHSFYPFINYTKTTRKFTQDKVTKEKKLSDPKTREIYYASHMDGYIFRYYGEILNNKYNLICGKKNIDYVSLAYRNNRRGQNNIHFSAEVISFLSQQKEAFIFVSDFSKYFDNLNHTILKQKLIETLNCGLTLPDDWWNIFRHITKFSWVKKEIVLKDLEEKDGQKRSKTNKERYYTPQQFRKFRKKVKINRNTTNKGIPQGTAISAVLANVYAIDLDVALNQYAQAYGGIYRRYSDDIILILPNSIFDLTHENNIRTIIKENKVDVGEGKTSSLYYIDQNIYINSDCSKLGKLDYLGFSFDGKKVQIREKSLYKYYHRAYKKIKSINNASYYFERKIKRKVGRRKLYSLYTHLGINYKGYGNFITYSRKAHSIFSEISGIESKIAGQTKRHWTKIQKRIRK</sequence>
<dbReference type="InterPro" id="IPR000477">
    <property type="entry name" value="RT_dom"/>
</dbReference>
<comment type="caution">
    <text evidence="2">The sequence shown here is derived from an EMBL/GenBank/DDBJ whole genome shotgun (WGS) entry which is preliminary data.</text>
</comment>
<dbReference type="GO" id="GO:0003964">
    <property type="term" value="F:RNA-directed DNA polymerase activity"/>
    <property type="evidence" value="ECO:0007669"/>
    <property type="project" value="UniProtKB-KW"/>
</dbReference>
<reference evidence="3" key="1">
    <citation type="journal article" date="2019" name="Int. J. Syst. Evol. Microbiol.">
        <title>The Global Catalogue of Microorganisms (GCM) 10K type strain sequencing project: providing services to taxonomists for standard genome sequencing and annotation.</title>
        <authorList>
            <consortium name="The Broad Institute Genomics Platform"/>
            <consortium name="The Broad Institute Genome Sequencing Center for Infectious Disease"/>
            <person name="Wu L."/>
            <person name="Ma J."/>
        </authorList>
    </citation>
    <scope>NUCLEOTIDE SEQUENCE [LARGE SCALE GENOMIC DNA]</scope>
    <source>
        <strain evidence="3">CCUG 54950</strain>
    </source>
</reference>
<feature type="domain" description="Reverse transcriptase" evidence="1">
    <location>
        <begin position="1"/>
        <end position="352"/>
    </location>
</feature>
<keyword evidence="2" id="KW-0808">Transferase</keyword>
<accession>A0ABW4RH50</accession>
<keyword evidence="3" id="KW-1185">Reference proteome</keyword>
<evidence type="ECO:0000313" key="3">
    <source>
        <dbReference type="Proteomes" id="UP001597233"/>
    </source>
</evidence>
<evidence type="ECO:0000313" key="2">
    <source>
        <dbReference type="EMBL" id="MFD1885520.1"/>
    </source>
</evidence>
<dbReference type="PROSITE" id="PS50878">
    <property type="entry name" value="RT_POL"/>
    <property type="match status" value="1"/>
</dbReference>
<evidence type="ECO:0000259" key="1">
    <source>
        <dbReference type="PROSITE" id="PS50878"/>
    </source>
</evidence>
<proteinExistence type="predicted"/>
<organism evidence="2 3">
    <name type="scientific">Paenibacillus wenxiniae</name>
    <dbReference type="NCBI Taxonomy" id="1636843"/>
    <lineage>
        <taxon>Bacteria</taxon>
        <taxon>Bacillati</taxon>
        <taxon>Bacillota</taxon>
        <taxon>Bacilli</taxon>
        <taxon>Bacillales</taxon>
        <taxon>Paenibacillaceae</taxon>
        <taxon>Paenibacillus</taxon>
    </lineage>
</organism>
<name>A0ABW4RH50_9BACL</name>
<keyword evidence="2" id="KW-0695">RNA-directed DNA polymerase</keyword>
<keyword evidence="2" id="KW-0548">Nucleotidyltransferase</keyword>
<dbReference type="RefSeq" id="WP_347325788.1">
    <property type="nucleotide sequence ID" value="NZ_JBCGUH010000007.1"/>
</dbReference>
<protein>
    <submittedName>
        <fullName evidence="2">Reverse transcriptase domain-containing protein</fullName>
    </submittedName>
</protein>